<reference evidence="1" key="1">
    <citation type="submission" date="2021-06" db="EMBL/GenBank/DDBJ databases">
        <authorList>
            <person name="Kallberg Y."/>
            <person name="Tangrot J."/>
            <person name="Rosling A."/>
        </authorList>
    </citation>
    <scope>NUCLEOTIDE SEQUENCE</scope>
    <source>
        <strain evidence="1">MT106</strain>
    </source>
</reference>
<protein>
    <submittedName>
        <fullName evidence="1">292_t:CDS:1</fullName>
    </submittedName>
</protein>
<name>A0A9N9DLS1_9GLOM</name>
<evidence type="ECO:0000313" key="1">
    <source>
        <dbReference type="EMBL" id="CAG8641063.1"/>
    </source>
</evidence>
<dbReference type="AlphaFoldDB" id="A0A9N9DLS1"/>
<organism evidence="1 2">
    <name type="scientific">Ambispora gerdemannii</name>
    <dbReference type="NCBI Taxonomy" id="144530"/>
    <lineage>
        <taxon>Eukaryota</taxon>
        <taxon>Fungi</taxon>
        <taxon>Fungi incertae sedis</taxon>
        <taxon>Mucoromycota</taxon>
        <taxon>Glomeromycotina</taxon>
        <taxon>Glomeromycetes</taxon>
        <taxon>Archaeosporales</taxon>
        <taxon>Ambisporaceae</taxon>
        <taxon>Ambispora</taxon>
    </lineage>
</organism>
<proteinExistence type="predicted"/>
<keyword evidence="2" id="KW-1185">Reference proteome</keyword>
<comment type="caution">
    <text evidence="1">The sequence shown here is derived from an EMBL/GenBank/DDBJ whole genome shotgun (WGS) entry which is preliminary data.</text>
</comment>
<feature type="non-terminal residue" evidence="1">
    <location>
        <position position="99"/>
    </location>
</feature>
<dbReference type="OrthoDB" id="2393967at2759"/>
<dbReference type="Proteomes" id="UP000789831">
    <property type="component" value="Unassembled WGS sequence"/>
</dbReference>
<dbReference type="EMBL" id="CAJVPL010003957">
    <property type="protein sequence ID" value="CAG8641063.1"/>
    <property type="molecule type" value="Genomic_DNA"/>
</dbReference>
<gene>
    <name evidence="1" type="ORF">AGERDE_LOCUS10977</name>
</gene>
<evidence type="ECO:0000313" key="2">
    <source>
        <dbReference type="Proteomes" id="UP000789831"/>
    </source>
</evidence>
<sequence length="99" mass="10851">MIGNESPLFTGKAGEDPSDWILEFKRFVIASRINIIAGAGEVAGRAEAYNLGISYIVGEAKTWYENEIKSRNWQCDNILDGTGMNNLNAIQALNNDALT</sequence>
<accession>A0A9N9DLS1</accession>